<dbReference type="GO" id="GO:0008610">
    <property type="term" value="P:lipid biosynthetic process"/>
    <property type="evidence" value="ECO:0007669"/>
    <property type="project" value="TreeGrafter"/>
</dbReference>
<dbReference type="PANTHER" id="PTHR11487:SF0">
    <property type="entry name" value="S-ACYL FATTY ACID SYNTHASE THIOESTERASE, MEDIUM CHAIN"/>
    <property type="match status" value="1"/>
</dbReference>
<proteinExistence type="inferred from homology"/>
<keyword evidence="2" id="KW-0378">Hydrolase</keyword>
<dbReference type="EMBL" id="LAKD02000001">
    <property type="protein sequence ID" value="OPF84596.1"/>
    <property type="molecule type" value="Genomic_DNA"/>
</dbReference>
<accession>A0A1V4DD00</accession>
<dbReference type="InterPro" id="IPR020802">
    <property type="entry name" value="TesA-like"/>
</dbReference>
<evidence type="ECO:0000259" key="3">
    <source>
        <dbReference type="SMART" id="SM00824"/>
    </source>
</evidence>
<dbReference type="RefSeq" id="WP_046084502.1">
    <property type="nucleotide sequence ID" value="NZ_LAKD02000001.1"/>
</dbReference>
<protein>
    <submittedName>
        <fullName evidence="4">Thioesterase</fullName>
    </submittedName>
</protein>
<dbReference type="Proteomes" id="UP000033615">
    <property type="component" value="Unassembled WGS sequence"/>
</dbReference>
<comment type="similarity">
    <text evidence="1">Belongs to the thioesterase family.</text>
</comment>
<evidence type="ECO:0000256" key="2">
    <source>
        <dbReference type="ARBA" id="ARBA00022801"/>
    </source>
</evidence>
<dbReference type="AlphaFoldDB" id="A0A1V4DD00"/>
<dbReference type="InterPro" id="IPR012223">
    <property type="entry name" value="TEII"/>
</dbReference>
<name>A0A1V4DD00_9ACTN</name>
<dbReference type="Pfam" id="PF00975">
    <property type="entry name" value="Thioesterase"/>
    <property type="match status" value="1"/>
</dbReference>
<evidence type="ECO:0000313" key="5">
    <source>
        <dbReference type="Proteomes" id="UP000033615"/>
    </source>
</evidence>
<dbReference type="SUPFAM" id="SSF53474">
    <property type="entry name" value="alpha/beta-Hydrolases"/>
    <property type="match status" value="1"/>
</dbReference>
<comment type="caution">
    <text evidence="4">The sequence shown here is derived from an EMBL/GenBank/DDBJ whole genome shotgun (WGS) entry which is preliminary data.</text>
</comment>
<gene>
    <name evidence="4" type="ORF">VT50_0200740</name>
</gene>
<keyword evidence="5" id="KW-1185">Reference proteome</keyword>
<dbReference type="InterPro" id="IPR001031">
    <property type="entry name" value="Thioesterase"/>
</dbReference>
<reference evidence="4" key="1">
    <citation type="submission" date="2016-12" db="EMBL/GenBank/DDBJ databases">
        <title>Genome sequence of Streptomyces antioxidans MUSC 164.</title>
        <authorList>
            <person name="Lee L.-H."/>
            <person name="Ser H.-L."/>
        </authorList>
    </citation>
    <scope>NUCLEOTIDE SEQUENCE [LARGE SCALE GENOMIC DNA]</scope>
    <source>
        <strain evidence="4">MUSC 164</strain>
    </source>
</reference>
<dbReference type="OrthoDB" id="8480037at2"/>
<dbReference type="InterPro" id="IPR029058">
    <property type="entry name" value="AB_hydrolase_fold"/>
</dbReference>
<dbReference type="GO" id="GO:0016787">
    <property type="term" value="F:hydrolase activity"/>
    <property type="evidence" value="ECO:0007669"/>
    <property type="project" value="UniProtKB-KW"/>
</dbReference>
<evidence type="ECO:0000256" key="1">
    <source>
        <dbReference type="ARBA" id="ARBA00007169"/>
    </source>
</evidence>
<evidence type="ECO:0000313" key="4">
    <source>
        <dbReference type="EMBL" id="OPF84596.1"/>
    </source>
</evidence>
<organism evidence="4 5">
    <name type="scientific">Streptomyces antioxidans</name>
    <dbReference type="NCBI Taxonomy" id="1507734"/>
    <lineage>
        <taxon>Bacteria</taxon>
        <taxon>Bacillati</taxon>
        <taxon>Actinomycetota</taxon>
        <taxon>Actinomycetes</taxon>
        <taxon>Kitasatosporales</taxon>
        <taxon>Streptomycetaceae</taxon>
        <taxon>Streptomyces</taxon>
    </lineage>
</organism>
<feature type="domain" description="Thioesterase TesA-like" evidence="3">
    <location>
        <begin position="19"/>
        <end position="236"/>
    </location>
</feature>
<dbReference type="SMART" id="SM00824">
    <property type="entry name" value="PKS_TE"/>
    <property type="match status" value="1"/>
</dbReference>
<dbReference type="Gene3D" id="3.40.50.1820">
    <property type="entry name" value="alpha/beta hydrolase"/>
    <property type="match status" value="1"/>
</dbReference>
<dbReference type="PANTHER" id="PTHR11487">
    <property type="entry name" value="THIOESTERASE"/>
    <property type="match status" value="1"/>
</dbReference>
<sequence>MSRALIHPLPRPAASRTLLCLSFCGGGTASFRPWAEALPPDVELVLYCYPGREGRYIEPFAADWSALVEDALTAVRSVAARRPYVLLGHSMGAWVGFDLTCRLEAGAGTPPRGLVVSGADSPTRWVERARRSRSAAGPDERPLSEMTDEQLLTWMSTVGQLAPEVLAEPELCAMALEVFRADLRLSDGYRYREGVTVRTPLQVLYGTDDDLAAPADSWRPLAAGRFRANELPGGHFYTPGVWARLPESVAGLAPSPAR</sequence>